<dbReference type="InterPro" id="IPR012645">
    <property type="entry name" value="CHP02301"/>
</dbReference>
<reference evidence="3" key="2">
    <citation type="submission" date="2021-08" db="EMBL/GenBank/DDBJ databases">
        <authorList>
            <person name="Tani A."/>
            <person name="Ola A."/>
            <person name="Ogura Y."/>
            <person name="Katsura K."/>
            <person name="Hayashi T."/>
        </authorList>
    </citation>
    <scope>NUCLEOTIDE SEQUENCE</scope>
    <source>
        <strain evidence="3">DSM 16372</strain>
    </source>
</reference>
<gene>
    <name evidence="3" type="ORF">BHAOGJBA_1918</name>
</gene>
<proteinExistence type="predicted"/>
<dbReference type="Pfam" id="PF09539">
    <property type="entry name" value="DUF2385"/>
    <property type="match status" value="1"/>
</dbReference>
<dbReference type="AlphaFoldDB" id="A0AAV4ZJ25"/>
<keyword evidence="4" id="KW-1185">Reference proteome</keyword>
<dbReference type="PROSITE" id="PS51257">
    <property type="entry name" value="PROKAR_LIPOPROTEIN"/>
    <property type="match status" value="1"/>
</dbReference>
<accession>A0AAV4ZJ25</accession>
<evidence type="ECO:0000313" key="3">
    <source>
        <dbReference type="EMBL" id="GJD88402.1"/>
    </source>
</evidence>
<evidence type="ECO:0008006" key="5">
    <source>
        <dbReference type="Google" id="ProtNLM"/>
    </source>
</evidence>
<feature type="region of interest" description="Disordered" evidence="1">
    <location>
        <begin position="34"/>
        <end position="60"/>
    </location>
</feature>
<sequence length="155" mass="16505">MRGFREGARAGLPALLCLLAACAPLASLPALAQQRNPTRAAPKAPEKEPAPPPEQPAPYDRDLMRLSEIIGSLAFLRGLCAAPDAGEWSGRMRALIDAEGITPGRRDRLAGAFNRGYRSYAVTYRICTPSAQEAAARFVAEGERLSQALAGRFGG</sequence>
<comment type="caution">
    <text evidence="3">The sequence shown here is derived from an EMBL/GenBank/DDBJ whole genome shotgun (WGS) entry which is preliminary data.</text>
</comment>
<name>A0AAV4ZJ25_9HYPH</name>
<organism evidence="3 4">
    <name type="scientific">Methylobacterium hispanicum</name>
    <dbReference type="NCBI Taxonomy" id="270350"/>
    <lineage>
        <taxon>Bacteria</taxon>
        <taxon>Pseudomonadati</taxon>
        <taxon>Pseudomonadota</taxon>
        <taxon>Alphaproteobacteria</taxon>
        <taxon>Hyphomicrobiales</taxon>
        <taxon>Methylobacteriaceae</taxon>
        <taxon>Methylobacterium</taxon>
    </lineage>
</organism>
<dbReference type="Proteomes" id="UP001055247">
    <property type="component" value="Unassembled WGS sequence"/>
</dbReference>
<protein>
    <recommendedName>
        <fullName evidence="5">TIGR02301 family protein</fullName>
    </recommendedName>
</protein>
<dbReference type="EMBL" id="BPQO01000006">
    <property type="protein sequence ID" value="GJD88402.1"/>
    <property type="molecule type" value="Genomic_DNA"/>
</dbReference>
<keyword evidence="2" id="KW-0732">Signal</keyword>
<dbReference type="NCBIfam" id="TIGR02301">
    <property type="entry name" value="TIGR02301 family protein"/>
    <property type="match status" value="1"/>
</dbReference>
<evidence type="ECO:0000256" key="1">
    <source>
        <dbReference type="SAM" id="MobiDB-lite"/>
    </source>
</evidence>
<feature type="chain" id="PRO_5043764087" description="TIGR02301 family protein" evidence="2">
    <location>
        <begin position="33"/>
        <end position="155"/>
    </location>
</feature>
<evidence type="ECO:0000313" key="4">
    <source>
        <dbReference type="Proteomes" id="UP001055247"/>
    </source>
</evidence>
<feature type="signal peptide" evidence="2">
    <location>
        <begin position="1"/>
        <end position="32"/>
    </location>
</feature>
<evidence type="ECO:0000256" key="2">
    <source>
        <dbReference type="SAM" id="SignalP"/>
    </source>
</evidence>
<reference evidence="3" key="1">
    <citation type="journal article" date="2016" name="Front. Microbiol.">
        <title>Genome Sequence of the Piezophilic, Mesophilic Sulfate-Reducing Bacterium Desulfovibrio indicus J2T.</title>
        <authorList>
            <person name="Cao J."/>
            <person name="Maignien L."/>
            <person name="Shao Z."/>
            <person name="Alain K."/>
            <person name="Jebbar M."/>
        </authorList>
    </citation>
    <scope>NUCLEOTIDE SEQUENCE</scope>
    <source>
        <strain evidence="3">DSM 16372</strain>
    </source>
</reference>